<dbReference type="AlphaFoldDB" id="A0A131YGA8"/>
<accession>A0A131YGA8</accession>
<organism evidence="1">
    <name type="scientific">Rhipicephalus appendiculatus</name>
    <name type="common">Brown ear tick</name>
    <dbReference type="NCBI Taxonomy" id="34631"/>
    <lineage>
        <taxon>Eukaryota</taxon>
        <taxon>Metazoa</taxon>
        <taxon>Ecdysozoa</taxon>
        <taxon>Arthropoda</taxon>
        <taxon>Chelicerata</taxon>
        <taxon>Arachnida</taxon>
        <taxon>Acari</taxon>
        <taxon>Parasitiformes</taxon>
        <taxon>Ixodida</taxon>
        <taxon>Ixodoidea</taxon>
        <taxon>Ixodidae</taxon>
        <taxon>Rhipicephalinae</taxon>
        <taxon>Rhipicephalus</taxon>
        <taxon>Rhipicephalus</taxon>
    </lineage>
</organism>
<proteinExistence type="predicted"/>
<dbReference type="EMBL" id="GEDV01010979">
    <property type="protein sequence ID" value="JAP77578.1"/>
    <property type="molecule type" value="Transcribed_RNA"/>
</dbReference>
<name>A0A131YGA8_RHIAP</name>
<sequence length="92" mass="10619">MKLTLLCCKLTSRTLYLGVIPAIAELLRYIKVQVSLKQCCYFSFKCFSFSCNSGFHLFYPALHCRCVTVLHREALQFFLAMCSACMFSMQHL</sequence>
<protein>
    <submittedName>
        <fullName evidence="1">Uncharacterized protein</fullName>
    </submittedName>
</protein>
<reference evidence="1" key="1">
    <citation type="journal article" date="2016" name="Ticks Tick Borne Dis.">
        <title>De novo assembly and annotation of the salivary gland transcriptome of Rhipicephalus appendiculatus male and female ticks during blood feeding.</title>
        <authorList>
            <person name="de Castro M.H."/>
            <person name="de Klerk D."/>
            <person name="Pienaar R."/>
            <person name="Latif A.A."/>
            <person name="Rees D.J."/>
            <person name="Mans B.J."/>
        </authorList>
    </citation>
    <scope>NUCLEOTIDE SEQUENCE</scope>
    <source>
        <tissue evidence="1">Salivary glands</tissue>
    </source>
</reference>
<evidence type="ECO:0000313" key="1">
    <source>
        <dbReference type="EMBL" id="JAP77578.1"/>
    </source>
</evidence>